<comment type="caution">
    <text evidence="1">The sequence shown here is derived from an EMBL/GenBank/DDBJ whole genome shotgun (WGS) entry which is preliminary data.</text>
</comment>
<dbReference type="OrthoDB" id="398585at2"/>
<name>A0A4R7UDX5_9BACT</name>
<evidence type="ECO:0000313" key="1">
    <source>
        <dbReference type="EMBL" id="TDV24121.1"/>
    </source>
</evidence>
<protein>
    <submittedName>
        <fullName evidence="1">Uncharacterized protein</fullName>
    </submittedName>
</protein>
<keyword evidence="2" id="KW-1185">Reference proteome</keyword>
<gene>
    <name evidence="1" type="ORF">BCF59_0067</name>
</gene>
<reference evidence="1 2" key="1">
    <citation type="submission" date="2019-03" db="EMBL/GenBank/DDBJ databases">
        <title>Genomic Encyclopedia of Archaeal and Bacterial Type Strains, Phase II (KMG-II): from individual species to whole genera.</title>
        <authorList>
            <person name="Goeker M."/>
        </authorList>
    </citation>
    <scope>NUCLEOTIDE SEQUENCE [LARGE SCALE GENOMIC DNA]</scope>
    <source>
        <strain evidence="1 2">ATCC 35214</strain>
    </source>
</reference>
<dbReference type="Proteomes" id="UP000295757">
    <property type="component" value="Unassembled WGS sequence"/>
</dbReference>
<proteinExistence type="predicted"/>
<sequence length="197" mass="23689">MQTRLKISDLDIDVLNFLQINKTGLITQNQLLFVFNRLYFKKLQNLCYKIAGLYFCNVFSVDELINSAYYEILIILTTKRKSSRVPFENYFWATLKFRILNTFNTTYNSQTKFETKIAHNLMNLANLQSKMNWIQQSEFQNYRNLAFLEIQKLLKYLNNQERKYVQLFISNQGNLYYSASKIKELNWQIKQKINKHL</sequence>
<evidence type="ECO:0000313" key="2">
    <source>
        <dbReference type="Proteomes" id="UP000295757"/>
    </source>
</evidence>
<accession>A0A4R7UDX5</accession>
<organism evidence="1 2">
    <name type="scientific">Mycoplasmopsis mustelae</name>
    <dbReference type="NCBI Taxonomy" id="171289"/>
    <lineage>
        <taxon>Bacteria</taxon>
        <taxon>Bacillati</taxon>
        <taxon>Mycoplasmatota</taxon>
        <taxon>Mycoplasmoidales</taxon>
        <taxon>Metamycoplasmataceae</taxon>
        <taxon>Mycoplasmopsis</taxon>
    </lineage>
</organism>
<dbReference type="AlphaFoldDB" id="A0A4R7UDX5"/>
<dbReference type="EMBL" id="SOCN01000001">
    <property type="protein sequence ID" value="TDV24121.1"/>
    <property type="molecule type" value="Genomic_DNA"/>
</dbReference>
<dbReference type="RefSeq" id="WP_134110045.1">
    <property type="nucleotide sequence ID" value="NZ_SOCN01000001.1"/>
</dbReference>